<reference evidence="14 15" key="1">
    <citation type="submission" date="2023-12" db="EMBL/GenBank/DDBJ databases">
        <title>Micromonospora sp. nov., isolated from Atacama Desert.</title>
        <authorList>
            <person name="Carro L."/>
            <person name="Golinska P."/>
            <person name="Klenk H.-P."/>
            <person name="Goodfellow M."/>
        </authorList>
    </citation>
    <scope>NUCLEOTIDE SEQUENCE [LARGE SCALE GENOMIC DNA]</scope>
    <source>
        <strain evidence="14 15">4G53</strain>
    </source>
</reference>
<comment type="catalytic activity">
    <reaction evidence="12">
        <text>K(+)(in) = K(+)(out)</text>
        <dbReference type="Rhea" id="RHEA:29463"/>
        <dbReference type="ChEBI" id="CHEBI:29103"/>
    </reaction>
</comment>
<accession>A0ABU5JIL3</accession>
<evidence type="ECO:0000256" key="6">
    <source>
        <dbReference type="ARBA" id="ARBA00022826"/>
    </source>
</evidence>
<dbReference type="InterPro" id="IPR010617">
    <property type="entry name" value="TMEM175-like"/>
</dbReference>
<keyword evidence="10 13" id="KW-0472">Membrane</keyword>
<keyword evidence="15" id="KW-1185">Reference proteome</keyword>
<evidence type="ECO:0000256" key="13">
    <source>
        <dbReference type="SAM" id="Phobius"/>
    </source>
</evidence>
<keyword evidence="5 13" id="KW-0812">Transmembrane</keyword>
<organism evidence="14 15">
    <name type="scientific">Micromonospora sicca</name>
    <dbReference type="NCBI Taxonomy" id="2202420"/>
    <lineage>
        <taxon>Bacteria</taxon>
        <taxon>Bacillati</taxon>
        <taxon>Actinomycetota</taxon>
        <taxon>Actinomycetes</taxon>
        <taxon>Micromonosporales</taxon>
        <taxon>Micromonosporaceae</taxon>
        <taxon>Micromonospora</taxon>
    </lineage>
</organism>
<dbReference type="PANTHER" id="PTHR31462:SF5">
    <property type="entry name" value="ENDOSOMAL_LYSOSOMAL PROTON CHANNEL TMEM175"/>
    <property type="match status" value="1"/>
</dbReference>
<keyword evidence="7" id="KW-0630">Potassium</keyword>
<name>A0ABU5JIL3_9ACTN</name>
<dbReference type="PANTHER" id="PTHR31462">
    <property type="entry name" value="ENDOSOMAL/LYSOSOMAL POTASSIUM CHANNEL TMEM175"/>
    <property type="match status" value="1"/>
</dbReference>
<evidence type="ECO:0000256" key="5">
    <source>
        <dbReference type="ARBA" id="ARBA00022692"/>
    </source>
</evidence>
<evidence type="ECO:0000256" key="8">
    <source>
        <dbReference type="ARBA" id="ARBA00022989"/>
    </source>
</evidence>
<evidence type="ECO:0000256" key="9">
    <source>
        <dbReference type="ARBA" id="ARBA00023065"/>
    </source>
</evidence>
<keyword evidence="3" id="KW-0813">Transport</keyword>
<evidence type="ECO:0000256" key="3">
    <source>
        <dbReference type="ARBA" id="ARBA00022448"/>
    </source>
</evidence>
<evidence type="ECO:0000256" key="2">
    <source>
        <dbReference type="ARBA" id="ARBA00006920"/>
    </source>
</evidence>
<gene>
    <name evidence="14" type="ORF">U2F25_23825</name>
</gene>
<feature type="transmembrane region" description="Helical" evidence="13">
    <location>
        <begin position="75"/>
        <end position="92"/>
    </location>
</feature>
<evidence type="ECO:0000256" key="7">
    <source>
        <dbReference type="ARBA" id="ARBA00022958"/>
    </source>
</evidence>
<dbReference type="Proteomes" id="UP001290101">
    <property type="component" value="Unassembled WGS sequence"/>
</dbReference>
<evidence type="ECO:0000256" key="4">
    <source>
        <dbReference type="ARBA" id="ARBA00022538"/>
    </source>
</evidence>
<keyword evidence="8 13" id="KW-1133">Transmembrane helix</keyword>
<dbReference type="Pfam" id="PF06736">
    <property type="entry name" value="TMEM175"/>
    <property type="match status" value="1"/>
</dbReference>
<keyword evidence="4" id="KW-0633">Potassium transport</keyword>
<evidence type="ECO:0000256" key="1">
    <source>
        <dbReference type="ARBA" id="ARBA00004141"/>
    </source>
</evidence>
<evidence type="ECO:0000256" key="10">
    <source>
        <dbReference type="ARBA" id="ARBA00023136"/>
    </source>
</evidence>
<comment type="subcellular location">
    <subcellularLocation>
        <location evidence="1">Membrane</location>
        <topology evidence="1">Multi-pass membrane protein</topology>
    </subcellularLocation>
</comment>
<evidence type="ECO:0000256" key="11">
    <source>
        <dbReference type="ARBA" id="ARBA00023303"/>
    </source>
</evidence>
<dbReference type="RefSeq" id="WP_322442229.1">
    <property type="nucleotide sequence ID" value="NZ_JAXOTQ010000032.1"/>
</dbReference>
<evidence type="ECO:0000313" key="15">
    <source>
        <dbReference type="Proteomes" id="UP001290101"/>
    </source>
</evidence>
<keyword evidence="6" id="KW-0631">Potassium channel</keyword>
<dbReference type="EMBL" id="JAXOTQ010000032">
    <property type="protein sequence ID" value="MDZ5492463.1"/>
    <property type="molecule type" value="Genomic_DNA"/>
</dbReference>
<comment type="similarity">
    <text evidence="2">Belongs to the TMEM175 family.</text>
</comment>
<protein>
    <submittedName>
        <fullName evidence="14">TMEM175 family protein</fullName>
    </submittedName>
</protein>
<comment type="caution">
    <text evidence="14">The sequence shown here is derived from an EMBL/GenBank/DDBJ whole genome shotgun (WGS) entry which is preliminary data.</text>
</comment>
<keyword evidence="11" id="KW-0407">Ion channel</keyword>
<proteinExistence type="inferred from homology"/>
<feature type="transmembrane region" description="Helical" evidence="13">
    <location>
        <begin position="44"/>
        <end position="63"/>
    </location>
</feature>
<sequence length="99" mass="10749">MSRTRLEEFSDAVFAVAMTLLALNLAVAGPGHGPLLHQVADHWPSFVAYLISFFTIGLIWVNHHALIGNVAVDRTLALLNLVLLLFVVLIPVDSSSSSR</sequence>
<keyword evidence="9" id="KW-0406">Ion transport</keyword>
<evidence type="ECO:0000313" key="14">
    <source>
        <dbReference type="EMBL" id="MDZ5492463.1"/>
    </source>
</evidence>
<evidence type="ECO:0000256" key="12">
    <source>
        <dbReference type="ARBA" id="ARBA00034430"/>
    </source>
</evidence>